<sequence>MLSRRFGTARRRLSAVSEGLREFYVAPYRRTFARAQRDEDDLFMLLVLSEALGVPNPASYYTVELLPLVYERVHEWHTRMGMDRSPLADVSCC</sequence>
<protein>
    <recommendedName>
        <fullName evidence="3">DNA helicase</fullName>
    </recommendedName>
</protein>
<dbReference type="EMBL" id="BAABHM010000032">
    <property type="protein sequence ID" value="GAA4719208.1"/>
    <property type="molecule type" value="Genomic_DNA"/>
</dbReference>
<comment type="caution">
    <text evidence="1">The sequence shown here is derived from an EMBL/GenBank/DDBJ whole genome shotgun (WGS) entry which is preliminary data.</text>
</comment>
<gene>
    <name evidence="1" type="ORF">GCM10023198_48700</name>
</gene>
<dbReference type="Pfam" id="PF25952">
    <property type="entry name" value="DUF7990"/>
    <property type="match status" value="1"/>
</dbReference>
<accession>A0ABP8Y1B4</accession>
<organism evidence="1 2">
    <name type="scientific">Promicromonospora umidemergens</name>
    <dbReference type="NCBI Taxonomy" id="629679"/>
    <lineage>
        <taxon>Bacteria</taxon>
        <taxon>Bacillati</taxon>
        <taxon>Actinomycetota</taxon>
        <taxon>Actinomycetes</taxon>
        <taxon>Micrococcales</taxon>
        <taxon>Promicromonosporaceae</taxon>
        <taxon>Promicromonospora</taxon>
    </lineage>
</organism>
<dbReference type="RefSeq" id="WP_253872239.1">
    <property type="nucleotide sequence ID" value="NZ_BAABHM010000032.1"/>
</dbReference>
<dbReference type="Proteomes" id="UP001500843">
    <property type="component" value="Unassembled WGS sequence"/>
</dbReference>
<evidence type="ECO:0008006" key="3">
    <source>
        <dbReference type="Google" id="ProtNLM"/>
    </source>
</evidence>
<keyword evidence="2" id="KW-1185">Reference proteome</keyword>
<dbReference type="NCBIfam" id="NF041419">
    <property type="entry name" value="CC_star_Cory"/>
    <property type="match status" value="1"/>
</dbReference>
<name>A0ABP8Y1B4_9MICO</name>
<proteinExistence type="predicted"/>
<reference evidence="2" key="1">
    <citation type="journal article" date="2019" name="Int. J. Syst. Evol. Microbiol.">
        <title>The Global Catalogue of Microorganisms (GCM) 10K type strain sequencing project: providing services to taxonomists for standard genome sequencing and annotation.</title>
        <authorList>
            <consortium name="The Broad Institute Genomics Platform"/>
            <consortium name="The Broad Institute Genome Sequencing Center for Infectious Disease"/>
            <person name="Wu L."/>
            <person name="Ma J."/>
        </authorList>
    </citation>
    <scope>NUCLEOTIDE SEQUENCE [LARGE SCALE GENOMIC DNA]</scope>
    <source>
        <strain evidence="2">JCM 17975</strain>
    </source>
</reference>
<dbReference type="InterPro" id="IPR058303">
    <property type="entry name" value="DUF7990"/>
</dbReference>
<dbReference type="InterPro" id="IPR047717">
    <property type="entry name" value="CC_star_Cory"/>
</dbReference>
<evidence type="ECO:0000313" key="2">
    <source>
        <dbReference type="Proteomes" id="UP001500843"/>
    </source>
</evidence>
<evidence type="ECO:0000313" key="1">
    <source>
        <dbReference type="EMBL" id="GAA4719208.1"/>
    </source>
</evidence>